<keyword evidence="1" id="KW-0732">Signal</keyword>
<comment type="caution">
    <text evidence="2">The sequence shown here is derived from an EMBL/GenBank/DDBJ whole genome shotgun (WGS) entry which is preliminary data.</text>
</comment>
<evidence type="ECO:0000256" key="1">
    <source>
        <dbReference type="SAM" id="SignalP"/>
    </source>
</evidence>
<keyword evidence="3" id="KW-1185">Reference proteome</keyword>
<evidence type="ECO:0000313" key="3">
    <source>
        <dbReference type="Proteomes" id="UP000265520"/>
    </source>
</evidence>
<dbReference type="Proteomes" id="UP000265520">
    <property type="component" value="Unassembled WGS sequence"/>
</dbReference>
<organism evidence="2 3">
    <name type="scientific">Trifolium medium</name>
    <dbReference type="NCBI Taxonomy" id="97028"/>
    <lineage>
        <taxon>Eukaryota</taxon>
        <taxon>Viridiplantae</taxon>
        <taxon>Streptophyta</taxon>
        <taxon>Embryophyta</taxon>
        <taxon>Tracheophyta</taxon>
        <taxon>Spermatophyta</taxon>
        <taxon>Magnoliopsida</taxon>
        <taxon>eudicotyledons</taxon>
        <taxon>Gunneridae</taxon>
        <taxon>Pentapetalae</taxon>
        <taxon>rosids</taxon>
        <taxon>fabids</taxon>
        <taxon>Fabales</taxon>
        <taxon>Fabaceae</taxon>
        <taxon>Papilionoideae</taxon>
        <taxon>50 kb inversion clade</taxon>
        <taxon>NPAAA clade</taxon>
        <taxon>Hologalegina</taxon>
        <taxon>IRL clade</taxon>
        <taxon>Trifolieae</taxon>
        <taxon>Trifolium</taxon>
    </lineage>
</organism>
<feature type="signal peptide" evidence="1">
    <location>
        <begin position="1"/>
        <end position="26"/>
    </location>
</feature>
<reference evidence="2 3" key="1">
    <citation type="journal article" date="2018" name="Front. Plant Sci.">
        <title>Red Clover (Trifolium pratense) and Zigzag Clover (T. medium) - A Picture of Genomic Similarities and Differences.</title>
        <authorList>
            <person name="Dluhosova J."/>
            <person name="Istvanek J."/>
            <person name="Nedelnik J."/>
            <person name="Repkova J."/>
        </authorList>
    </citation>
    <scope>NUCLEOTIDE SEQUENCE [LARGE SCALE GENOMIC DNA]</scope>
    <source>
        <strain evidence="3">cv. 10/8</strain>
        <tissue evidence="2">Leaf</tissue>
    </source>
</reference>
<dbReference type="AlphaFoldDB" id="A0A392W971"/>
<feature type="non-terminal residue" evidence="2">
    <location>
        <position position="1"/>
    </location>
</feature>
<proteinExistence type="predicted"/>
<protein>
    <submittedName>
        <fullName evidence="2">Uncharacterized protein</fullName>
    </submittedName>
</protein>
<sequence>SPGPGALRSTLARCATLLLPFAHCAGIPARCAGVSRPEVPELTFR</sequence>
<accession>A0A392W971</accession>
<dbReference type="EMBL" id="LXQA011385845">
    <property type="protein sequence ID" value="MCI95405.1"/>
    <property type="molecule type" value="Genomic_DNA"/>
</dbReference>
<evidence type="ECO:0000313" key="2">
    <source>
        <dbReference type="EMBL" id="MCI95405.1"/>
    </source>
</evidence>
<feature type="chain" id="PRO_5017182670" evidence="1">
    <location>
        <begin position="27"/>
        <end position="45"/>
    </location>
</feature>
<name>A0A392W971_9FABA</name>